<dbReference type="EMBL" id="JAIFTL010000188">
    <property type="protein sequence ID" value="KAG9321697.1"/>
    <property type="molecule type" value="Genomic_DNA"/>
</dbReference>
<evidence type="ECO:0000256" key="1">
    <source>
        <dbReference type="ARBA" id="ARBA00012486"/>
    </source>
</evidence>
<accession>A0A9P8CW45</accession>
<dbReference type="AlphaFoldDB" id="A0A9P8CW45"/>
<dbReference type="Proteomes" id="UP000717515">
    <property type="component" value="Unassembled WGS sequence"/>
</dbReference>
<dbReference type="GO" id="GO:0005524">
    <property type="term" value="F:ATP binding"/>
    <property type="evidence" value="ECO:0007669"/>
    <property type="project" value="UniProtKB-KW"/>
</dbReference>
<feature type="domain" description="UBC core" evidence="8">
    <location>
        <begin position="7"/>
        <end position="153"/>
    </location>
</feature>
<feature type="region of interest" description="Disordered" evidence="7">
    <location>
        <begin position="168"/>
        <end position="199"/>
    </location>
</feature>
<evidence type="ECO:0000256" key="4">
    <source>
        <dbReference type="ARBA" id="ARBA00022786"/>
    </source>
</evidence>
<evidence type="ECO:0000256" key="2">
    <source>
        <dbReference type="ARBA" id="ARBA00022679"/>
    </source>
</evidence>
<evidence type="ECO:0000313" key="9">
    <source>
        <dbReference type="EMBL" id="KAG9321697.1"/>
    </source>
</evidence>
<keyword evidence="4" id="KW-0833">Ubl conjugation pathway</keyword>
<gene>
    <name evidence="9" type="ORF">KVV02_005228</name>
</gene>
<feature type="compositionally biased region" description="Basic residues" evidence="7">
    <location>
        <begin position="414"/>
        <end position="423"/>
    </location>
</feature>
<evidence type="ECO:0000259" key="8">
    <source>
        <dbReference type="PROSITE" id="PS50127"/>
    </source>
</evidence>
<keyword evidence="3" id="KW-0547">Nucleotide-binding</keyword>
<feature type="compositionally biased region" description="Polar residues" evidence="7">
    <location>
        <begin position="400"/>
        <end position="413"/>
    </location>
</feature>
<dbReference type="InterPro" id="IPR000608">
    <property type="entry name" value="UBC"/>
</dbReference>
<reference evidence="9" key="1">
    <citation type="submission" date="2021-07" db="EMBL/GenBank/DDBJ databases">
        <title>Draft genome of Mortierella alpina, strain LL118, isolated from an aspen leaf litter sample.</title>
        <authorList>
            <person name="Yang S."/>
            <person name="Vinatzer B.A."/>
        </authorList>
    </citation>
    <scope>NUCLEOTIDE SEQUENCE</scope>
    <source>
        <strain evidence="9">LL118</strain>
    </source>
</reference>
<feature type="region of interest" description="Disordered" evidence="7">
    <location>
        <begin position="333"/>
        <end position="361"/>
    </location>
</feature>
<dbReference type="Gene3D" id="3.10.110.10">
    <property type="entry name" value="Ubiquitin Conjugating Enzyme"/>
    <property type="match status" value="1"/>
</dbReference>
<dbReference type="SMART" id="SM00212">
    <property type="entry name" value="UBCc"/>
    <property type="match status" value="1"/>
</dbReference>
<dbReference type="GO" id="GO:0061631">
    <property type="term" value="F:ubiquitin conjugating enzyme activity"/>
    <property type="evidence" value="ECO:0007669"/>
    <property type="project" value="UniProtKB-EC"/>
</dbReference>
<proteinExistence type="predicted"/>
<dbReference type="EC" id="2.3.2.23" evidence="1"/>
<evidence type="ECO:0000256" key="6">
    <source>
        <dbReference type="PROSITE-ProRule" id="PRU10133"/>
    </source>
</evidence>
<dbReference type="SUPFAM" id="SSF54495">
    <property type="entry name" value="UBC-like"/>
    <property type="match status" value="1"/>
</dbReference>
<dbReference type="InterPro" id="IPR016135">
    <property type="entry name" value="UBQ-conjugating_enzyme/RWD"/>
</dbReference>
<dbReference type="Pfam" id="PF00179">
    <property type="entry name" value="UQ_con"/>
    <property type="match status" value="1"/>
</dbReference>
<keyword evidence="5" id="KW-0067">ATP-binding</keyword>
<dbReference type="InterPro" id="IPR023313">
    <property type="entry name" value="UBQ-conjugating_AS"/>
</dbReference>
<feature type="compositionally biased region" description="Basic and acidic residues" evidence="7">
    <location>
        <begin position="180"/>
        <end position="197"/>
    </location>
</feature>
<evidence type="ECO:0000256" key="3">
    <source>
        <dbReference type="ARBA" id="ARBA00022741"/>
    </source>
</evidence>
<dbReference type="FunFam" id="3.10.110.10:FF:000031">
    <property type="entry name" value="Ubiquitin-conjugating enzyme E2 22"/>
    <property type="match status" value="1"/>
</dbReference>
<keyword evidence="2" id="KW-0808">Transferase</keyword>
<dbReference type="InterPro" id="IPR050113">
    <property type="entry name" value="Ub_conjugating_enzyme"/>
</dbReference>
<name>A0A9P8CW45_MORAP</name>
<organism evidence="9 10">
    <name type="scientific">Mortierella alpina</name>
    <name type="common">Oleaginous fungus</name>
    <name type="synonym">Mortierella renispora</name>
    <dbReference type="NCBI Taxonomy" id="64518"/>
    <lineage>
        <taxon>Eukaryota</taxon>
        <taxon>Fungi</taxon>
        <taxon>Fungi incertae sedis</taxon>
        <taxon>Mucoromycota</taxon>
        <taxon>Mortierellomycotina</taxon>
        <taxon>Mortierellomycetes</taxon>
        <taxon>Mortierellales</taxon>
        <taxon>Mortierellaceae</taxon>
        <taxon>Mortierella</taxon>
    </lineage>
</organism>
<dbReference type="CDD" id="cd23804">
    <property type="entry name" value="UBCc_UBE2S"/>
    <property type="match status" value="1"/>
</dbReference>
<feature type="region of interest" description="Disordered" evidence="7">
    <location>
        <begin position="267"/>
        <end position="286"/>
    </location>
</feature>
<feature type="active site" description="Glycyl thioester intermediate" evidence="6">
    <location>
        <position position="91"/>
    </location>
</feature>
<feature type="region of interest" description="Disordered" evidence="7">
    <location>
        <begin position="388"/>
        <end position="423"/>
    </location>
</feature>
<comment type="caution">
    <text evidence="9">The sequence shown here is derived from an EMBL/GenBank/DDBJ whole genome shotgun (WGS) entry which is preliminary data.</text>
</comment>
<dbReference type="PROSITE" id="PS00183">
    <property type="entry name" value="UBC_1"/>
    <property type="match status" value="1"/>
</dbReference>
<evidence type="ECO:0000256" key="7">
    <source>
        <dbReference type="SAM" id="MobiDB-lite"/>
    </source>
</evidence>
<protein>
    <recommendedName>
        <fullName evidence="1">E2 ubiquitin-conjugating enzyme</fullName>
        <ecNumber evidence="1">2.3.2.23</ecNumber>
    </recommendedName>
</protein>
<evidence type="ECO:0000313" key="10">
    <source>
        <dbReference type="Proteomes" id="UP000717515"/>
    </source>
</evidence>
<feature type="region of interest" description="Disordered" evidence="7">
    <location>
        <begin position="214"/>
        <end position="242"/>
    </location>
</feature>
<sequence>MDFNSPAALRKVTRELYALENDPPEGIRLILNEDSITDIQAWIQGPEGTPYAGGCFRLRIQLSPDFPNSPPKCYFMTKIFHPNVSKQGDVCVSTLKKDWKKELGLRHILLVVKCLLIVPNPESALNEEAGRQLLERYDDYAKHARLMTSIHAASAGQSNFAPPLLASGTFHIAGPSSEPPPHDKEDVEDRPADEARDSLSSGLEIAISSLIDSSRAGSRAVADGQPSWNSEQSGERTGMFPKTGASAIQGQAIGKRKTASEDKYVEQDAGTGSGTQQWRQTEGLHRPTSTLRHLGATTLSKNQPLPSMQARQTLLGPIAHENLAQNLTHHKPGAVDQQCKDDTQQQVGHASSKASIVPATDEGTTLHPKIISKSQFASHYGHTQCGASLIHPAVPPSSSPTPYSLDSNDSQVHSNKKRALRRL</sequence>
<evidence type="ECO:0000256" key="5">
    <source>
        <dbReference type="ARBA" id="ARBA00022840"/>
    </source>
</evidence>
<dbReference type="PANTHER" id="PTHR24067">
    <property type="entry name" value="UBIQUITIN-CONJUGATING ENZYME E2"/>
    <property type="match status" value="1"/>
</dbReference>
<dbReference type="PROSITE" id="PS50127">
    <property type="entry name" value="UBC_2"/>
    <property type="match status" value="1"/>
</dbReference>
<feature type="compositionally biased region" description="Polar residues" evidence="7">
    <location>
        <begin position="344"/>
        <end position="354"/>
    </location>
</feature>